<reference evidence="8 9" key="2">
    <citation type="journal article" date="2011" name="Stand. Genomic Sci.">
        <title>Complete genome sequence of Paludibacter propionicigenes type strain (WB4).</title>
        <authorList>
            <person name="Gronow S."/>
            <person name="Munk C."/>
            <person name="Lapidus A."/>
            <person name="Nolan M."/>
            <person name="Lucas S."/>
            <person name="Hammon N."/>
            <person name="Deshpande S."/>
            <person name="Cheng J.F."/>
            <person name="Tapia R."/>
            <person name="Han C."/>
            <person name="Goodwin L."/>
            <person name="Pitluck S."/>
            <person name="Liolios K."/>
            <person name="Ivanova N."/>
            <person name="Mavromatis K."/>
            <person name="Mikhailova N."/>
            <person name="Pati A."/>
            <person name="Chen A."/>
            <person name="Palaniappan K."/>
            <person name="Land M."/>
            <person name="Hauser L."/>
            <person name="Chang Y.J."/>
            <person name="Jeffries C.D."/>
            <person name="Brambilla E."/>
            <person name="Rohde M."/>
            <person name="Goker M."/>
            <person name="Detter J.C."/>
            <person name="Woyke T."/>
            <person name="Bristow J."/>
            <person name="Eisen J.A."/>
            <person name="Markowitz V."/>
            <person name="Hugenholtz P."/>
            <person name="Kyrpides N.C."/>
            <person name="Klenk H.P."/>
        </authorList>
    </citation>
    <scope>NUCLEOTIDE SEQUENCE [LARGE SCALE GENOMIC DNA]</scope>
    <source>
        <strain evidence="9">DSM 17365 / JCM 13257 / WB4</strain>
    </source>
</reference>
<comment type="similarity">
    <text evidence="2 6">Belongs to the FKBP-type PPIase family.</text>
</comment>
<feature type="domain" description="PPIase FKBP-type" evidence="7">
    <location>
        <begin position="75"/>
        <end position="161"/>
    </location>
</feature>
<dbReference type="EMBL" id="CP002345">
    <property type="protein sequence ID" value="ADQ80752.1"/>
    <property type="molecule type" value="Genomic_DNA"/>
</dbReference>
<evidence type="ECO:0000313" key="8">
    <source>
        <dbReference type="EMBL" id="ADQ80752.1"/>
    </source>
</evidence>
<evidence type="ECO:0000256" key="4">
    <source>
        <dbReference type="ARBA" id="ARBA00023235"/>
    </source>
</evidence>
<dbReference type="PROSITE" id="PS50059">
    <property type="entry name" value="FKBP_PPIASE"/>
    <property type="match status" value="1"/>
</dbReference>
<proteinExistence type="inferred from homology"/>
<dbReference type="Proteomes" id="UP000008718">
    <property type="component" value="Chromosome"/>
</dbReference>
<protein>
    <recommendedName>
        <fullName evidence="6">Peptidyl-prolyl cis-trans isomerase</fullName>
        <ecNumber evidence="6">5.2.1.8</ecNumber>
    </recommendedName>
</protein>
<evidence type="ECO:0000256" key="6">
    <source>
        <dbReference type="RuleBase" id="RU003915"/>
    </source>
</evidence>
<dbReference type="HOGENOM" id="CLU_013615_7_3_10"/>
<dbReference type="InterPro" id="IPR001179">
    <property type="entry name" value="PPIase_FKBP_dom"/>
</dbReference>
<evidence type="ECO:0000256" key="2">
    <source>
        <dbReference type="ARBA" id="ARBA00006577"/>
    </source>
</evidence>
<keyword evidence="3 5" id="KW-0697">Rotamase</keyword>
<dbReference type="GO" id="GO:0003755">
    <property type="term" value="F:peptidyl-prolyl cis-trans isomerase activity"/>
    <property type="evidence" value="ECO:0007669"/>
    <property type="project" value="UniProtKB-UniRule"/>
</dbReference>
<name>E4T7Q8_PALPW</name>
<dbReference type="OrthoDB" id="9814548at2"/>
<dbReference type="Pfam" id="PF00254">
    <property type="entry name" value="FKBP_C"/>
    <property type="match status" value="1"/>
</dbReference>
<dbReference type="Gene3D" id="3.10.50.40">
    <property type="match status" value="1"/>
</dbReference>
<keyword evidence="4 5" id="KW-0413">Isomerase</keyword>
<dbReference type="KEGG" id="ppn:Palpr_2620"/>
<dbReference type="eggNOG" id="COG0545">
    <property type="taxonomic scope" value="Bacteria"/>
</dbReference>
<dbReference type="EC" id="5.2.1.8" evidence="6"/>
<comment type="catalytic activity">
    <reaction evidence="1 5 6">
        <text>[protein]-peptidylproline (omega=180) = [protein]-peptidylproline (omega=0)</text>
        <dbReference type="Rhea" id="RHEA:16237"/>
        <dbReference type="Rhea" id="RHEA-COMP:10747"/>
        <dbReference type="Rhea" id="RHEA-COMP:10748"/>
        <dbReference type="ChEBI" id="CHEBI:83833"/>
        <dbReference type="ChEBI" id="CHEBI:83834"/>
        <dbReference type="EC" id="5.2.1.8"/>
    </reaction>
</comment>
<gene>
    <name evidence="8" type="ordered locus">Palpr_2620</name>
</gene>
<dbReference type="AlphaFoldDB" id="E4T7Q8"/>
<evidence type="ECO:0000259" key="7">
    <source>
        <dbReference type="PROSITE" id="PS50059"/>
    </source>
</evidence>
<dbReference type="SUPFAM" id="SSF54534">
    <property type="entry name" value="FKBP-like"/>
    <property type="match status" value="1"/>
</dbReference>
<keyword evidence="9" id="KW-1185">Reference proteome</keyword>
<evidence type="ECO:0000256" key="1">
    <source>
        <dbReference type="ARBA" id="ARBA00000971"/>
    </source>
</evidence>
<evidence type="ECO:0000256" key="5">
    <source>
        <dbReference type="PROSITE-ProRule" id="PRU00277"/>
    </source>
</evidence>
<accession>E4T7Q8</accession>
<dbReference type="PANTHER" id="PTHR43811">
    <property type="entry name" value="FKBP-TYPE PEPTIDYL-PROLYL CIS-TRANS ISOMERASE FKPA"/>
    <property type="match status" value="1"/>
</dbReference>
<dbReference type="PROSITE" id="PS51257">
    <property type="entry name" value="PROKAR_LIPOPROTEIN"/>
    <property type="match status" value="1"/>
</dbReference>
<evidence type="ECO:0000256" key="3">
    <source>
        <dbReference type="ARBA" id="ARBA00023110"/>
    </source>
</evidence>
<organism evidence="8 9">
    <name type="scientific">Paludibacter propionicigenes (strain DSM 17365 / JCM 13257 / WB4)</name>
    <dbReference type="NCBI Taxonomy" id="694427"/>
    <lineage>
        <taxon>Bacteria</taxon>
        <taxon>Pseudomonadati</taxon>
        <taxon>Bacteroidota</taxon>
        <taxon>Bacteroidia</taxon>
        <taxon>Bacteroidales</taxon>
        <taxon>Paludibacteraceae</taxon>
        <taxon>Paludibacter</taxon>
    </lineage>
</organism>
<dbReference type="InterPro" id="IPR046357">
    <property type="entry name" value="PPIase_dom_sf"/>
</dbReference>
<dbReference type="PANTHER" id="PTHR43811:SF19">
    <property type="entry name" value="39 KDA FK506-BINDING NUCLEAR PROTEIN"/>
    <property type="match status" value="1"/>
</dbReference>
<reference key="1">
    <citation type="submission" date="2010-11" db="EMBL/GenBank/DDBJ databases">
        <title>The complete genome of Paludibacter propionicigenes DSM 17365.</title>
        <authorList>
            <consortium name="US DOE Joint Genome Institute (JGI-PGF)"/>
            <person name="Lucas S."/>
            <person name="Copeland A."/>
            <person name="Lapidus A."/>
            <person name="Bruce D."/>
            <person name="Goodwin L."/>
            <person name="Pitluck S."/>
            <person name="Kyrpides N."/>
            <person name="Mavromatis K."/>
            <person name="Ivanova N."/>
            <person name="Munk A.C."/>
            <person name="Brettin T."/>
            <person name="Detter J.C."/>
            <person name="Han C."/>
            <person name="Tapia R."/>
            <person name="Land M."/>
            <person name="Hauser L."/>
            <person name="Markowitz V."/>
            <person name="Cheng J.-F."/>
            <person name="Hugenholtz P."/>
            <person name="Woyke T."/>
            <person name="Wu D."/>
            <person name="Gronow S."/>
            <person name="Wellnitz S."/>
            <person name="Brambilla E."/>
            <person name="Klenk H.-P."/>
            <person name="Eisen J.A."/>
        </authorList>
    </citation>
    <scope>NUCLEOTIDE SEQUENCE</scope>
    <source>
        <strain>WB4</strain>
    </source>
</reference>
<dbReference type="RefSeq" id="WP_013446121.1">
    <property type="nucleotide sequence ID" value="NC_014734.1"/>
</dbReference>
<evidence type="ECO:0000313" key="9">
    <source>
        <dbReference type="Proteomes" id="UP000008718"/>
    </source>
</evidence>
<sequence length="161" mass="17860">MKRISIGFLLTFMLLVILSACKNDEWVDWKISNDQWLTKFVEAHKKDSNFYTTSSGLSYQIINKGWEGNRHPNISDYVVVQYKGSIINGSVFEKVGGGDSTATIRLASTVPGWQEGLPKIHNGGRIKLYIPSALGYGTNSSNPSIPPNSVLIFDITLVDSY</sequence>
<dbReference type="STRING" id="694427.Palpr_2620"/>